<proteinExistence type="predicted"/>
<feature type="transmembrane region" description="Helical" evidence="6">
    <location>
        <begin position="1175"/>
        <end position="1196"/>
    </location>
</feature>
<feature type="transmembrane region" description="Helical" evidence="6">
    <location>
        <begin position="512"/>
        <end position="530"/>
    </location>
</feature>
<organism evidence="8 9">
    <name type="scientific">Seiridium unicorne</name>
    <dbReference type="NCBI Taxonomy" id="138068"/>
    <lineage>
        <taxon>Eukaryota</taxon>
        <taxon>Fungi</taxon>
        <taxon>Dikarya</taxon>
        <taxon>Ascomycota</taxon>
        <taxon>Pezizomycotina</taxon>
        <taxon>Sordariomycetes</taxon>
        <taxon>Xylariomycetidae</taxon>
        <taxon>Amphisphaeriales</taxon>
        <taxon>Sporocadaceae</taxon>
        <taxon>Seiridium</taxon>
    </lineage>
</organism>
<dbReference type="PANTHER" id="PTHR20772">
    <property type="entry name" value="PROTEIN FMP42"/>
    <property type="match status" value="1"/>
</dbReference>
<feature type="transmembrane region" description="Helical" evidence="6">
    <location>
        <begin position="897"/>
        <end position="916"/>
    </location>
</feature>
<feature type="transmembrane region" description="Helical" evidence="6">
    <location>
        <begin position="863"/>
        <end position="885"/>
    </location>
</feature>
<keyword evidence="3 6" id="KW-1133">Transmembrane helix</keyword>
<dbReference type="InterPro" id="IPR052599">
    <property type="entry name" value="SLC43A_AATransporter"/>
</dbReference>
<feature type="transmembrane region" description="Helical" evidence="6">
    <location>
        <begin position="1015"/>
        <end position="1034"/>
    </location>
</feature>
<keyword evidence="4 6" id="KW-0472">Membrane</keyword>
<evidence type="ECO:0000313" key="9">
    <source>
        <dbReference type="Proteomes" id="UP001408356"/>
    </source>
</evidence>
<dbReference type="PROSITE" id="PS50850">
    <property type="entry name" value="MFS"/>
    <property type="match status" value="1"/>
</dbReference>
<feature type="transmembrane region" description="Helical" evidence="6">
    <location>
        <begin position="309"/>
        <end position="331"/>
    </location>
</feature>
<dbReference type="InterPro" id="IPR020846">
    <property type="entry name" value="MFS_dom"/>
</dbReference>
<feature type="transmembrane region" description="Helical" evidence="6">
    <location>
        <begin position="626"/>
        <end position="644"/>
    </location>
</feature>
<dbReference type="SUPFAM" id="SSF103473">
    <property type="entry name" value="MFS general substrate transporter"/>
    <property type="match status" value="2"/>
</dbReference>
<evidence type="ECO:0000259" key="7">
    <source>
        <dbReference type="PROSITE" id="PS50850"/>
    </source>
</evidence>
<keyword evidence="9" id="KW-1185">Reference proteome</keyword>
<gene>
    <name evidence="8" type="ORF">SUNI508_11175</name>
</gene>
<sequence length="1234" mass="134898">MTLAADGTDKRKPTAGPTERILFKKQYGKNTLCFYPDYEASSLPFQCSLKAIGTSKPGSISESLVHGNGHDNDGIAHEQTPLLGHKSASPPQDDNFSDGGDSEEQIESQPEPPVSWRSIPNKGQLAMIVFARLAEPLAARSLSSYLFYQLRWFDPSLPDSSIANQAGLLTAAFSAAQCVTAMFWGHAADSPLFGRKRVLLIGLLGTCISALGMGFARSYGTAVFFRCVQGALNGNIGVLRTMVSEIIVDKRYQSRAFLLLPMCFNVGVIIGPLIGGFLADPVASLPNVFGPGSLFGGRDGVAWMQQYPYALPNLVCAVLLTVAAIGVILGLDETHPMLRHKPDRGRKLGTLLVRTLFRKRDTKSRDAHLYAPIANNNNNTDEPEAELLIASPLEESDGEDVEAVQPQPKQGMQEKAPLRRLCSRNVILTLIQHHVQTLHVSSFNTLLFTMLPTPRSSNENAHLPFQFTGGLGMSSRELGFANTIIGCVGIPLQILLFPYLSAKLGIRNSYRLFLPFSALAYFALPYLVLLPDQASILWPFLSLDLVSHVFARVFVGPATIMLVNECAPHPTLLGTVHGVAQSASSAARMLGPAIAGLILGWGLQNNIVGLPFWIITALAVDASLAVFFWTFELAAVIETILLVVDKKSMSLAQHVTATEGVDREDPQLFDDEFGEPRWRRLSFDAFAPIDHSALPEADPAAPHIAAYKISPARRIAQITFAVIVCCLASGIVFGFASLKPVLIAEGVYRELCPINTPEDGEDPFEVPCTEQDLRLNLFFIAASITTNVSSLFAGATLDRFGRRVCYVASALFIAIGCVLMGYAFAIPEFDGYLVGNIFLGLGGTFLFVPSFQLANAFPKHSGLVVAIITGAFDASAAVFLFYRLAWEATEHRFEPSHFFFAFLAVSLIILVGEFTLMPTGAYHSTPELEHKIEKVQDPMHDIHDSDQELSDGELYRVRSNRAESRQAKLDRLEELVGDVDTREERALIEEERHVASGIWGVLHGLPAHKQMLTPWFILILLLTVLQMLRMNYFIATIRAQYRFMLGSEEHAEAINNFFDVALPIGGILATPFIGALLNQMSVATVLAVLTGYIAVIGVLNCLPFVWAGYATVISFVLFRPLYYSAVSDYATKVFGFATFGRVYGMITCLSGLVNFSQSGLDALTHGPLEGDPTPINAVMAVIGTLIGIALTGYVFIKSRAFDVEVRQEHTRQENVRQERMALIREDTAEYGTLG</sequence>
<dbReference type="PRINTS" id="PR01035">
    <property type="entry name" value="TCRTETA"/>
</dbReference>
<comment type="subcellular location">
    <subcellularLocation>
        <location evidence="1">Membrane</location>
        <topology evidence="1">Multi-pass membrane protein</topology>
    </subcellularLocation>
</comment>
<reference evidence="8 9" key="1">
    <citation type="journal article" date="2024" name="J. Plant Pathol.">
        <title>Sequence and assembly of the genome of Seiridium unicorne, isolate CBS 538.82, causal agent of cypress canker disease.</title>
        <authorList>
            <person name="Scali E."/>
            <person name="Rocca G.D."/>
            <person name="Danti R."/>
            <person name="Garbelotto M."/>
            <person name="Barberini S."/>
            <person name="Baroncelli R."/>
            <person name="Emiliani G."/>
        </authorList>
    </citation>
    <scope>NUCLEOTIDE SEQUENCE [LARGE SCALE GENOMIC DNA]</scope>
    <source>
        <strain evidence="8 9">BM-138-508</strain>
    </source>
</reference>
<accession>A0ABR2UIZ5</accession>
<feature type="transmembrane region" description="Helical" evidence="6">
    <location>
        <begin position="718"/>
        <end position="738"/>
    </location>
</feature>
<dbReference type="InterPro" id="IPR036259">
    <property type="entry name" value="MFS_trans_sf"/>
</dbReference>
<feature type="transmembrane region" description="Helical" evidence="6">
    <location>
        <begin position="777"/>
        <end position="797"/>
    </location>
</feature>
<feature type="transmembrane region" description="Helical" evidence="6">
    <location>
        <begin position="255"/>
        <end position="279"/>
    </location>
</feature>
<name>A0ABR2UIZ5_9PEZI</name>
<evidence type="ECO:0000256" key="6">
    <source>
        <dbReference type="SAM" id="Phobius"/>
    </source>
</evidence>
<protein>
    <submittedName>
        <fullName evidence="8">MFS transporter</fullName>
    </submittedName>
</protein>
<dbReference type="InterPro" id="IPR011701">
    <property type="entry name" value="MFS"/>
</dbReference>
<feature type="region of interest" description="Disordered" evidence="5">
    <location>
        <begin position="1"/>
        <end position="20"/>
    </location>
</feature>
<evidence type="ECO:0000256" key="2">
    <source>
        <dbReference type="ARBA" id="ARBA00022692"/>
    </source>
</evidence>
<comment type="caution">
    <text evidence="8">The sequence shown here is derived from an EMBL/GenBank/DDBJ whole genome shotgun (WGS) entry which is preliminary data.</text>
</comment>
<evidence type="ECO:0000256" key="5">
    <source>
        <dbReference type="SAM" id="MobiDB-lite"/>
    </source>
</evidence>
<feature type="transmembrane region" description="Helical" evidence="6">
    <location>
        <begin position="594"/>
        <end position="620"/>
    </location>
</feature>
<evidence type="ECO:0000256" key="1">
    <source>
        <dbReference type="ARBA" id="ARBA00004141"/>
    </source>
</evidence>
<feature type="transmembrane region" description="Helical" evidence="6">
    <location>
        <begin position="198"/>
        <end position="217"/>
    </location>
</feature>
<feature type="transmembrane region" description="Helical" evidence="6">
    <location>
        <begin position="168"/>
        <end position="186"/>
    </location>
</feature>
<dbReference type="Pfam" id="PF07690">
    <property type="entry name" value="MFS_1"/>
    <property type="match status" value="2"/>
</dbReference>
<evidence type="ECO:0000313" key="8">
    <source>
        <dbReference type="EMBL" id="KAK9414465.1"/>
    </source>
</evidence>
<feature type="transmembrane region" description="Helical" evidence="6">
    <location>
        <begin position="480"/>
        <end position="500"/>
    </location>
</feature>
<feature type="region of interest" description="Disordered" evidence="5">
    <location>
        <begin position="61"/>
        <end position="118"/>
    </location>
</feature>
<dbReference type="PANTHER" id="PTHR20772:SF4">
    <property type="entry name" value="HYPOTHETICAL AMINO ACID TRANSPORTER (EUROFUNG)"/>
    <property type="match status" value="1"/>
</dbReference>
<feature type="transmembrane region" description="Helical" evidence="6">
    <location>
        <begin position="1134"/>
        <end position="1155"/>
    </location>
</feature>
<feature type="domain" description="Major facilitator superfamily (MFS) profile" evidence="7">
    <location>
        <begin position="127"/>
        <end position="634"/>
    </location>
</feature>
<dbReference type="Gene3D" id="1.20.1250.20">
    <property type="entry name" value="MFS general substrate transporter like domains"/>
    <property type="match status" value="2"/>
</dbReference>
<feature type="transmembrane region" description="Helical" evidence="6">
    <location>
        <begin position="804"/>
        <end position="825"/>
    </location>
</feature>
<evidence type="ECO:0000256" key="4">
    <source>
        <dbReference type="ARBA" id="ARBA00023136"/>
    </source>
</evidence>
<dbReference type="Proteomes" id="UP001408356">
    <property type="component" value="Unassembled WGS sequence"/>
</dbReference>
<keyword evidence="2 6" id="KW-0812">Transmembrane</keyword>
<evidence type="ECO:0000256" key="3">
    <source>
        <dbReference type="ARBA" id="ARBA00022989"/>
    </source>
</evidence>
<feature type="transmembrane region" description="Helical" evidence="6">
    <location>
        <begin position="1054"/>
        <end position="1073"/>
    </location>
</feature>
<dbReference type="EMBL" id="JARVKF010000426">
    <property type="protein sequence ID" value="KAK9414465.1"/>
    <property type="molecule type" value="Genomic_DNA"/>
</dbReference>
<dbReference type="InterPro" id="IPR001958">
    <property type="entry name" value="Tet-R_TetA/multi-R_MdtG-like"/>
</dbReference>